<evidence type="ECO:0000313" key="3">
    <source>
        <dbReference type="Proteomes" id="UP001152622"/>
    </source>
</evidence>
<keyword evidence="3" id="KW-1185">Reference proteome</keyword>
<accession>A0A9Q1J9J3</accession>
<dbReference type="Proteomes" id="UP001152622">
    <property type="component" value="Chromosome 2"/>
</dbReference>
<feature type="compositionally biased region" description="Basic and acidic residues" evidence="1">
    <location>
        <begin position="40"/>
        <end position="54"/>
    </location>
</feature>
<comment type="caution">
    <text evidence="2">The sequence shown here is derived from an EMBL/GenBank/DDBJ whole genome shotgun (WGS) entry which is preliminary data.</text>
</comment>
<name>A0A9Q1J9J3_SYNKA</name>
<gene>
    <name evidence="2" type="ORF">SKAU_G00052080</name>
</gene>
<reference evidence="2" key="1">
    <citation type="journal article" date="2023" name="Science">
        <title>Genome structures resolve the early diversification of teleost fishes.</title>
        <authorList>
            <person name="Parey E."/>
            <person name="Louis A."/>
            <person name="Montfort J."/>
            <person name="Bouchez O."/>
            <person name="Roques C."/>
            <person name="Iampietro C."/>
            <person name="Lluch J."/>
            <person name="Castinel A."/>
            <person name="Donnadieu C."/>
            <person name="Desvignes T."/>
            <person name="Floi Bucao C."/>
            <person name="Jouanno E."/>
            <person name="Wen M."/>
            <person name="Mejri S."/>
            <person name="Dirks R."/>
            <person name="Jansen H."/>
            <person name="Henkel C."/>
            <person name="Chen W.J."/>
            <person name="Zahm M."/>
            <person name="Cabau C."/>
            <person name="Klopp C."/>
            <person name="Thompson A.W."/>
            <person name="Robinson-Rechavi M."/>
            <person name="Braasch I."/>
            <person name="Lecointre G."/>
            <person name="Bobe J."/>
            <person name="Postlethwait J.H."/>
            <person name="Berthelot C."/>
            <person name="Roest Crollius H."/>
            <person name="Guiguen Y."/>
        </authorList>
    </citation>
    <scope>NUCLEOTIDE SEQUENCE</scope>
    <source>
        <strain evidence="2">WJC10195</strain>
    </source>
</reference>
<evidence type="ECO:0000256" key="1">
    <source>
        <dbReference type="SAM" id="MobiDB-lite"/>
    </source>
</evidence>
<proteinExistence type="predicted"/>
<dbReference type="EMBL" id="JAINUF010000002">
    <property type="protein sequence ID" value="KAJ8374628.1"/>
    <property type="molecule type" value="Genomic_DNA"/>
</dbReference>
<organism evidence="2 3">
    <name type="scientific">Synaphobranchus kaupii</name>
    <name type="common">Kaup's arrowtooth eel</name>
    <dbReference type="NCBI Taxonomy" id="118154"/>
    <lineage>
        <taxon>Eukaryota</taxon>
        <taxon>Metazoa</taxon>
        <taxon>Chordata</taxon>
        <taxon>Craniata</taxon>
        <taxon>Vertebrata</taxon>
        <taxon>Euteleostomi</taxon>
        <taxon>Actinopterygii</taxon>
        <taxon>Neopterygii</taxon>
        <taxon>Teleostei</taxon>
        <taxon>Anguilliformes</taxon>
        <taxon>Synaphobranchidae</taxon>
        <taxon>Synaphobranchus</taxon>
    </lineage>
</organism>
<sequence>MQAYARTGGAMPGAQLDRSWGISAVKARESHLRRAPQQAERGEEGSDRRGERLTKAPLFPPDDGMKRGYVSAERGSDR</sequence>
<feature type="region of interest" description="Disordered" evidence="1">
    <location>
        <begin position="28"/>
        <end position="78"/>
    </location>
</feature>
<evidence type="ECO:0000313" key="2">
    <source>
        <dbReference type="EMBL" id="KAJ8374628.1"/>
    </source>
</evidence>
<protein>
    <submittedName>
        <fullName evidence="2">Uncharacterized protein</fullName>
    </submittedName>
</protein>
<dbReference type="AlphaFoldDB" id="A0A9Q1J9J3"/>